<keyword evidence="1" id="KW-0472">Membrane</keyword>
<feature type="transmembrane region" description="Helical" evidence="1">
    <location>
        <begin position="443"/>
        <end position="476"/>
    </location>
</feature>
<feature type="transmembrane region" description="Helical" evidence="1">
    <location>
        <begin position="395"/>
        <end position="423"/>
    </location>
</feature>
<gene>
    <name evidence="3" type="ORF">C7B81_09940</name>
</gene>
<dbReference type="Pfam" id="PF02517">
    <property type="entry name" value="Rce1-like"/>
    <property type="match status" value="1"/>
</dbReference>
<keyword evidence="3" id="KW-0645">Protease</keyword>
<dbReference type="PANTHER" id="PTHR43592:SF15">
    <property type="entry name" value="CAAX AMINO TERMINAL PROTEASE FAMILY PROTEIN"/>
    <property type="match status" value="1"/>
</dbReference>
<evidence type="ECO:0000259" key="2">
    <source>
        <dbReference type="Pfam" id="PF02517"/>
    </source>
</evidence>
<evidence type="ECO:0000313" key="3">
    <source>
        <dbReference type="EMBL" id="PSB37267.1"/>
    </source>
</evidence>
<dbReference type="EMBL" id="PVWP01000006">
    <property type="protein sequence ID" value="PSB37267.1"/>
    <property type="molecule type" value="Genomic_DNA"/>
</dbReference>
<evidence type="ECO:0000256" key="1">
    <source>
        <dbReference type="SAM" id="Phobius"/>
    </source>
</evidence>
<feature type="transmembrane region" description="Helical" evidence="1">
    <location>
        <begin position="318"/>
        <end position="340"/>
    </location>
</feature>
<keyword evidence="3" id="KW-0378">Hydrolase</keyword>
<keyword evidence="1" id="KW-1133">Transmembrane helix</keyword>
<feature type="transmembrane region" description="Helical" evidence="1">
    <location>
        <begin position="277"/>
        <end position="297"/>
    </location>
</feature>
<protein>
    <submittedName>
        <fullName evidence="3">CPBP family intramembrane metalloprotease domain-containing protein</fullName>
    </submittedName>
</protein>
<keyword evidence="3" id="KW-0482">Metalloprotease</keyword>
<dbReference type="InterPro" id="IPR003675">
    <property type="entry name" value="Rce1/LyrA-like_dom"/>
</dbReference>
<evidence type="ECO:0000313" key="4">
    <source>
        <dbReference type="Proteomes" id="UP000238218"/>
    </source>
</evidence>
<feature type="transmembrane region" description="Helical" evidence="1">
    <location>
        <begin position="360"/>
        <end position="383"/>
    </location>
</feature>
<reference evidence="3 4" key="1">
    <citation type="submission" date="2018-02" db="EMBL/GenBank/DDBJ databases">
        <authorList>
            <person name="Moore K."/>
            <person name="Momper L."/>
        </authorList>
    </citation>
    <scope>NUCLEOTIDE SEQUENCE [LARGE SCALE GENOMIC DNA]</scope>
    <source>
        <strain evidence="3 4">CCALA 015</strain>
    </source>
</reference>
<comment type="caution">
    <text evidence="3">The sequence shown here is derived from an EMBL/GenBank/DDBJ whole genome shotgun (WGS) entry which is preliminary data.</text>
</comment>
<sequence>MADQHDAKGQGACCAGPAIVWDGRRGESAPIAAEVVRLNGTPSRSGPPASPPGWKSLLALLSLALCGLLWVGGLIDSLERPSVVDSLSLRQLELTALAVEAVPAELRPLLTGEDPRRELGHELRRQMEAAEEPPLALRRLESALLERDAGSAAALDEDTELRQLATQVDAVRRPLIQALLDGRPVTAEQRRQLLAPWSAPLMVQQLVCEQLPGDPGACPAEERSLRLLLMLLAVTTLPALFLLVGAALLLRQGWLAWRGRLAAAPPLVGPPLSPVDVTLLIAGGFVVLGEVVVPMVVQPPLQIALQRLAAPRALSQGIEVLVLYAALMAAPLLLLALMLPRRGTPPAGGWLQWRWRPARSALGGALASLLMVLPVVTASSWAIDRIWADPGGSNPLLDLVLTSADPLALACFAVTALVVAPLFEEVLFRGVLLPVAGQRLGGAGAVVLSASVFAIAHLSLAELAPLFVLGLGLGWLRWRSGRLGSAVLMHALWNGMTFMNLLFLAD</sequence>
<keyword evidence="4" id="KW-1185">Reference proteome</keyword>
<keyword evidence="1" id="KW-0812">Transmembrane</keyword>
<feature type="transmembrane region" description="Helical" evidence="1">
    <location>
        <begin position="483"/>
        <end position="505"/>
    </location>
</feature>
<feature type="transmembrane region" description="Helical" evidence="1">
    <location>
        <begin position="227"/>
        <end position="250"/>
    </location>
</feature>
<accession>A0ABX5F732</accession>
<reference evidence="3 4" key="2">
    <citation type="submission" date="2018-03" db="EMBL/GenBank/DDBJ databases">
        <title>The ancient ancestry and fast evolution of plastids.</title>
        <authorList>
            <person name="Moore K.R."/>
            <person name="Magnabosco C."/>
            <person name="Momper L."/>
            <person name="Gold D.A."/>
            <person name="Bosak T."/>
            <person name="Fournier G.P."/>
        </authorList>
    </citation>
    <scope>NUCLEOTIDE SEQUENCE [LARGE SCALE GENOMIC DNA]</scope>
    <source>
        <strain evidence="3 4">CCALA 015</strain>
    </source>
</reference>
<dbReference type="GO" id="GO:0008237">
    <property type="term" value="F:metallopeptidase activity"/>
    <property type="evidence" value="ECO:0007669"/>
    <property type="project" value="UniProtKB-KW"/>
</dbReference>
<organism evidence="3 4">
    <name type="scientific">Aphanothece cf. minutissima CCALA 015</name>
    <dbReference type="NCBI Taxonomy" id="2107695"/>
    <lineage>
        <taxon>Bacteria</taxon>
        <taxon>Bacillati</taxon>
        <taxon>Cyanobacteriota</taxon>
        <taxon>Cyanophyceae</taxon>
        <taxon>Oscillatoriophycideae</taxon>
        <taxon>Chroococcales</taxon>
        <taxon>Aphanothecaceae</taxon>
        <taxon>Aphanothece</taxon>
    </lineage>
</organism>
<feature type="domain" description="CAAX prenyl protease 2/Lysostaphin resistance protein A-like" evidence="2">
    <location>
        <begin position="409"/>
        <end position="496"/>
    </location>
</feature>
<proteinExistence type="predicted"/>
<dbReference type="PANTHER" id="PTHR43592">
    <property type="entry name" value="CAAX AMINO TERMINAL PROTEASE"/>
    <property type="match status" value="1"/>
</dbReference>
<dbReference type="Proteomes" id="UP000238218">
    <property type="component" value="Unassembled WGS sequence"/>
</dbReference>
<name>A0ABX5F732_9CHRO</name>